<feature type="chain" id="PRO_5039202549" evidence="2">
    <location>
        <begin position="23"/>
        <end position="297"/>
    </location>
</feature>
<evidence type="ECO:0000256" key="2">
    <source>
        <dbReference type="SAM" id="SignalP"/>
    </source>
</evidence>
<organism evidence="3 4">
    <name type="scientific">Calidifontibacter indicus</name>
    <dbReference type="NCBI Taxonomy" id="419650"/>
    <lineage>
        <taxon>Bacteria</taxon>
        <taxon>Bacillati</taxon>
        <taxon>Actinomycetota</taxon>
        <taxon>Actinomycetes</taxon>
        <taxon>Micrococcales</taxon>
        <taxon>Dermacoccaceae</taxon>
        <taxon>Calidifontibacter</taxon>
    </lineage>
</organism>
<dbReference type="AlphaFoldDB" id="A0A3D9V1R4"/>
<feature type="compositionally biased region" description="Low complexity" evidence="1">
    <location>
        <begin position="19"/>
        <end position="86"/>
    </location>
</feature>
<dbReference type="PROSITE" id="PS51257">
    <property type="entry name" value="PROKAR_LIPOPROTEIN"/>
    <property type="match status" value="1"/>
</dbReference>
<reference evidence="3 4" key="1">
    <citation type="submission" date="2018-08" db="EMBL/GenBank/DDBJ databases">
        <title>Sequencing the genomes of 1000 actinobacteria strains.</title>
        <authorList>
            <person name="Klenk H.-P."/>
        </authorList>
    </citation>
    <scope>NUCLEOTIDE SEQUENCE [LARGE SCALE GENOMIC DNA]</scope>
    <source>
        <strain evidence="3 4">DSM 22967</strain>
    </source>
</reference>
<dbReference type="OrthoDB" id="5146249at2"/>
<keyword evidence="2" id="KW-0732">Signal</keyword>
<name>A0A3D9V1R4_9MICO</name>
<sequence length="297" mass="30803">MRTSKRAAFAALALTTTIGLTACNSSDAPPADSTSSSAASSTDSSAPSESSNGSANNSSDSQSSSNSSSDSSQTSDGSSSSSNAADTTEQPADQRDDKNDKSALDAETSKIPTGPLISAKIIKLGGYANQYDKTFGTFYSVLSINASGRGLVAMEYVLLDASGKQVGAIKDNFEVAPGQNVIKVTRGLGKVPEGTKKVRLQVTKNSPNSYASVTEIDPNINIRMDPTTKSAVVSGRYKTDGKGSVISMNAVCSDANGVVQAANSPMKQLRAATWTPYEVKFLSAPLNYQPTKCYVGS</sequence>
<evidence type="ECO:0000313" key="4">
    <source>
        <dbReference type="Proteomes" id="UP000256253"/>
    </source>
</evidence>
<dbReference type="EMBL" id="QTUA01000001">
    <property type="protein sequence ID" value="REF32114.1"/>
    <property type="molecule type" value="Genomic_DNA"/>
</dbReference>
<gene>
    <name evidence="3" type="ORF">DFJ65_3209</name>
</gene>
<dbReference type="RefSeq" id="WP_115923862.1">
    <property type="nucleotide sequence ID" value="NZ_QTUA01000001.1"/>
</dbReference>
<feature type="signal peptide" evidence="2">
    <location>
        <begin position="1"/>
        <end position="22"/>
    </location>
</feature>
<evidence type="ECO:0000313" key="3">
    <source>
        <dbReference type="EMBL" id="REF32114.1"/>
    </source>
</evidence>
<protein>
    <submittedName>
        <fullName evidence="3">Uncharacterized protein</fullName>
    </submittedName>
</protein>
<accession>A0A3D9V1R4</accession>
<dbReference type="Proteomes" id="UP000256253">
    <property type="component" value="Unassembled WGS sequence"/>
</dbReference>
<comment type="caution">
    <text evidence="3">The sequence shown here is derived from an EMBL/GenBank/DDBJ whole genome shotgun (WGS) entry which is preliminary data.</text>
</comment>
<feature type="compositionally biased region" description="Basic and acidic residues" evidence="1">
    <location>
        <begin position="92"/>
        <end position="108"/>
    </location>
</feature>
<evidence type="ECO:0000256" key="1">
    <source>
        <dbReference type="SAM" id="MobiDB-lite"/>
    </source>
</evidence>
<feature type="region of interest" description="Disordered" evidence="1">
    <location>
        <begin position="19"/>
        <end position="109"/>
    </location>
</feature>
<keyword evidence="4" id="KW-1185">Reference proteome</keyword>
<proteinExistence type="predicted"/>